<accession>A0A1U9MCJ1</accession>
<feature type="transmembrane region" description="Helical" evidence="7">
    <location>
        <begin position="110"/>
        <end position="131"/>
    </location>
</feature>
<reference evidence="9 10" key="1">
    <citation type="submission" date="2016-11" db="EMBL/GenBank/DDBJ databases">
        <title>Comparative genomics of Bartonella apis.</title>
        <authorList>
            <person name="Engel P."/>
        </authorList>
    </citation>
    <scope>NUCLEOTIDE SEQUENCE [LARGE SCALE GENOMIC DNA]</scope>
    <source>
        <strain evidence="9 10">BBC0178</strain>
    </source>
</reference>
<dbReference type="PANTHER" id="PTHR23511">
    <property type="entry name" value="SYNAPTIC VESICLE GLYCOPROTEIN 2"/>
    <property type="match status" value="1"/>
</dbReference>
<dbReference type="InterPro" id="IPR036259">
    <property type="entry name" value="MFS_trans_sf"/>
</dbReference>
<feature type="transmembrane region" description="Helical" evidence="7">
    <location>
        <begin position="253"/>
        <end position="270"/>
    </location>
</feature>
<evidence type="ECO:0000256" key="4">
    <source>
        <dbReference type="ARBA" id="ARBA00022692"/>
    </source>
</evidence>
<dbReference type="OrthoDB" id="9784658at2"/>
<dbReference type="Proteomes" id="UP000189660">
    <property type="component" value="Chromosome"/>
</dbReference>
<dbReference type="PROSITE" id="PS50850">
    <property type="entry name" value="MFS"/>
    <property type="match status" value="1"/>
</dbReference>
<protein>
    <submittedName>
        <fullName evidence="9">MFS transporter, putative metabolite:H+ symporter</fullName>
    </submittedName>
</protein>
<dbReference type="EMBL" id="CP015820">
    <property type="protein sequence ID" value="AQT43025.1"/>
    <property type="molecule type" value="Genomic_DNA"/>
</dbReference>
<evidence type="ECO:0000259" key="8">
    <source>
        <dbReference type="PROSITE" id="PS50850"/>
    </source>
</evidence>
<dbReference type="InterPro" id="IPR020846">
    <property type="entry name" value="MFS_dom"/>
</dbReference>
<dbReference type="InterPro" id="IPR005829">
    <property type="entry name" value="Sugar_transporter_CS"/>
</dbReference>
<feature type="transmembrane region" description="Helical" evidence="7">
    <location>
        <begin position="404"/>
        <end position="426"/>
    </location>
</feature>
<comment type="subcellular location">
    <subcellularLocation>
        <location evidence="1">Membrane</location>
        <topology evidence="1">Multi-pass membrane protein</topology>
    </subcellularLocation>
</comment>
<feature type="transmembrane region" description="Helical" evidence="7">
    <location>
        <begin position="341"/>
        <end position="362"/>
    </location>
</feature>
<dbReference type="GO" id="GO:0016020">
    <property type="term" value="C:membrane"/>
    <property type="evidence" value="ECO:0007669"/>
    <property type="project" value="UniProtKB-SubCell"/>
</dbReference>
<dbReference type="RefSeq" id="WP_078039736.1">
    <property type="nucleotide sequence ID" value="NZ_CP015820.1"/>
</dbReference>
<name>A0A1U9MCJ1_9HYPH</name>
<comment type="similarity">
    <text evidence="2">Belongs to the major facilitator superfamily. Sugar transporter (TC 2.A.1.1) family.</text>
</comment>
<dbReference type="AlphaFoldDB" id="A0A1U9MCJ1"/>
<keyword evidence="4 7" id="KW-0812">Transmembrane</keyword>
<dbReference type="SUPFAM" id="SSF103473">
    <property type="entry name" value="MFS general substrate transporter"/>
    <property type="match status" value="1"/>
</dbReference>
<keyword evidence="3" id="KW-0813">Transport</keyword>
<dbReference type="Pfam" id="PF00083">
    <property type="entry name" value="Sugar_tr"/>
    <property type="match status" value="1"/>
</dbReference>
<feature type="transmembrane region" description="Helical" evidence="7">
    <location>
        <begin position="374"/>
        <end position="398"/>
    </location>
</feature>
<dbReference type="GO" id="GO:0022857">
    <property type="term" value="F:transmembrane transporter activity"/>
    <property type="evidence" value="ECO:0007669"/>
    <property type="project" value="InterPro"/>
</dbReference>
<evidence type="ECO:0000256" key="3">
    <source>
        <dbReference type="ARBA" id="ARBA00022448"/>
    </source>
</evidence>
<dbReference type="PROSITE" id="PS00217">
    <property type="entry name" value="SUGAR_TRANSPORT_2"/>
    <property type="match status" value="1"/>
</dbReference>
<evidence type="ECO:0000256" key="6">
    <source>
        <dbReference type="ARBA" id="ARBA00023136"/>
    </source>
</evidence>
<keyword evidence="10" id="KW-1185">Reference proteome</keyword>
<evidence type="ECO:0000256" key="5">
    <source>
        <dbReference type="ARBA" id="ARBA00022989"/>
    </source>
</evidence>
<dbReference type="Gene3D" id="1.20.1250.20">
    <property type="entry name" value="MFS general substrate transporter like domains"/>
    <property type="match status" value="1"/>
</dbReference>
<gene>
    <name evidence="9" type="ORF">BBC0178_015660</name>
</gene>
<keyword evidence="6 7" id="KW-0472">Membrane</keyword>
<evidence type="ECO:0000256" key="7">
    <source>
        <dbReference type="SAM" id="Phobius"/>
    </source>
</evidence>
<evidence type="ECO:0000313" key="10">
    <source>
        <dbReference type="Proteomes" id="UP000189660"/>
    </source>
</evidence>
<feature type="transmembrane region" description="Helical" evidence="7">
    <location>
        <begin position="20"/>
        <end position="41"/>
    </location>
</feature>
<proteinExistence type="inferred from homology"/>
<evidence type="ECO:0000313" key="9">
    <source>
        <dbReference type="EMBL" id="AQT43025.1"/>
    </source>
</evidence>
<feature type="transmembrane region" description="Helical" evidence="7">
    <location>
        <begin position="171"/>
        <end position="189"/>
    </location>
</feature>
<sequence length="440" mass="48300">MDLISRVQRLPLGKFHYRLLLVTGLGWMFDAMDTGLIAFIMPRLSESWHLAAAEKASVVSIGFVGMAIGAVLAGGIADRIGRKTVFAATLVVYSIATALCGIAPDLKWLLVFRFIVGFGLGGQLPVAVSLVSEYVPARVRGRFIVLLESFWGVGWLLAALIAFFVIPAYGWQIAFIICGIPALYVFHIWRKIPESIPYLINRGHIEEAHKIVCQLEKEAGVPVVEKIEVAPVAEKHNVSFTQLWSSGLARRTIMLWLIWFGIVYSYYGIFTWLPSLLEQHGFSIVKSSKYTLILILAQLPGYMAAAWLIEILGRKATLSGFIAACAICAYFFGQASSDGMIILWGCLLSFFNLGAWGVLYSYTPEQYPANIRAFGSGWASAIGRVGGIVAPMVVTHMMAVDKEAFSSVFIMFTGVLLAVAIVIIVLGEETRGRTLESISR</sequence>
<feature type="transmembrane region" description="Helical" evidence="7">
    <location>
        <begin position="143"/>
        <end position="165"/>
    </location>
</feature>
<dbReference type="InterPro" id="IPR005828">
    <property type="entry name" value="MFS_sugar_transport-like"/>
</dbReference>
<feature type="transmembrane region" description="Helical" evidence="7">
    <location>
        <begin position="84"/>
        <end position="104"/>
    </location>
</feature>
<feature type="transmembrane region" description="Helical" evidence="7">
    <location>
        <begin position="290"/>
        <end position="309"/>
    </location>
</feature>
<dbReference type="PROSITE" id="PS00216">
    <property type="entry name" value="SUGAR_TRANSPORT_1"/>
    <property type="match status" value="2"/>
</dbReference>
<dbReference type="PANTHER" id="PTHR23511:SF34">
    <property type="entry name" value="SYNAPTIC VESICLE GLYCOPROTEIN 2"/>
    <property type="match status" value="1"/>
</dbReference>
<feature type="transmembrane region" description="Helical" evidence="7">
    <location>
        <begin position="56"/>
        <end position="77"/>
    </location>
</feature>
<feature type="domain" description="Major facilitator superfamily (MFS) profile" evidence="8">
    <location>
        <begin position="19"/>
        <end position="431"/>
    </location>
</feature>
<evidence type="ECO:0000256" key="1">
    <source>
        <dbReference type="ARBA" id="ARBA00004141"/>
    </source>
</evidence>
<dbReference type="CDD" id="cd17316">
    <property type="entry name" value="MFS_SV2_like"/>
    <property type="match status" value="1"/>
</dbReference>
<feature type="transmembrane region" description="Helical" evidence="7">
    <location>
        <begin position="316"/>
        <end position="335"/>
    </location>
</feature>
<organism evidence="9 10">
    <name type="scientific">Bartonella apihabitans</name>
    <dbReference type="NCBI Taxonomy" id="2750929"/>
    <lineage>
        <taxon>Bacteria</taxon>
        <taxon>Pseudomonadati</taxon>
        <taxon>Pseudomonadota</taxon>
        <taxon>Alphaproteobacteria</taxon>
        <taxon>Hyphomicrobiales</taxon>
        <taxon>Bartonellaceae</taxon>
        <taxon>Bartonella</taxon>
    </lineage>
</organism>
<dbReference type="KEGG" id="bapa:BBC0178_015660"/>
<keyword evidence="5 7" id="KW-1133">Transmembrane helix</keyword>
<evidence type="ECO:0000256" key="2">
    <source>
        <dbReference type="ARBA" id="ARBA00010992"/>
    </source>
</evidence>